<dbReference type="GO" id="GO:0016829">
    <property type="term" value="F:lyase activity"/>
    <property type="evidence" value="ECO:0007669"/>
    <property type="project" value="UniProtKB-KW"/>
</dbReference>
<keyword evidence="6" id="KW-0255">Endonuclease</keyword>
<keyword evidence="14" id="KW-1185">Reference proteome</keyword>
<dbReference type="GO" id="GO:0046872">
    <property type="term" value="F:metal ion binding"/>
    <property type="evidence" value="ECO:0007669"/>
    <property type="project" value="UniProtKB-KW"/>
</dbReference>
<name>A0AAW1RYI9_9CHLO</name>
<reference evidence="13 14" key="1">
    <citation type="journal article" date="2024" name="Nat. Commun.">
        <title>Phylogenomics reveals the evolutionary origins of lichenization in chlorophyte algae.</title>
        <authorList>
            <person name="Puginier C."/>
            <person name="Libourel C."/>
            <person name="Otte J."/>
            <person name="Skaloud P."/>
            <person name="Haon M."/>
            <person name="Grisel S."/>
            <person name="Petersen M."/>
            <person name="Berrin J.G."/>
            <person name="Delaux P.M."/>
            <person name="Dal Grande F."/>
            <person name="Keller J."/>
        </authorList>
    </citation>
    <scope>NUCLEOTIDE SEQUENCE [LARGE SCALE GENOMIC DNA]</scope>
    <source>
        <strain evidence="13 14">SAG 2145</strain>
    </source>
</reference>
<evidence type="ECO:0000256" key="11">
    <source>
        <dbReference type="SAM" id="MobiDB-lite"/>
    </source>
</evidence>
<comment type="similarity">
    <text evidence="2">Belongs to the ENDOU family.</text>
</comment>
<evidence type="ECO:0000259" key="12">
    <source>
        <dbReference type="PROSITE" id="PS51959"/>
    </source>
</evidence>
<dbReference type="Pfam" id="PF09412">
    <property type="entry name" value="XendoU"/>
    <property type="match status" value="1"/>
</dbReference>
<keyword evidence="9" id="KW-0464">Manganese</keyword>
<sequence length="389" mass="43773">MGEPLRQACQELWTLDHNRLTPGRDYRINLQEGKRSSNHSDAAAQPLFSFVDEAIWQRPTYRLFQALLNNYHREAGVAERLNTQQRQEVDAFLDAIIGTQPMLFVHQQLNAIGRADGDLRAFKEQLRQMWFSTYRRVVDNDSSGFEHVFVGETDHGQTKGFHNWVQFWLQERNGDVNYYGHLLPRRRDQGLEQTGPDERIINIQFGWGGDVKPVSTLFVGTSPEFDMALYTLCFCAGEPENIIQLRDYEVKIKCFRIHSKYGDKVGSSYPELISKSPGEPGFAGASQGPSGLPMAQGNGYSPAGNYSSGYPPQQQQQPHSQSYAAAAAGAHPQQPLQQQPYGKPFQPAPQQPMTFQQQPTPFQQQGPPQDAAQQSCMGKFLGILKACFS</sequence>
<evidence type="ECO:0000256" key="7">
    <source>
        <dbReference type="ARBA" id="ARBA00022801"/>
    </source>
</evidence>
<feature type="domain" description="EndoU" evidence="12">
    <location>
        <begin position="1"/>
        <end position="274"/>
    </location>
</feature>
<accession>A0AAW1RYI9</accession>
<feature type="region of interest" description="Disordered" evidence="11">
    <location>
        <begin position="272"/>
        <end position="373"/>
    </location>
</feature>
<comment type="cofactor">
    <cofactor evidence="1">
        <name>Mn(2+)</name>
        <dbReference type="ChEBI" id="CHEBI:29035"/>
    </cofactor>
</comment>
<comment type="caution">
    <text evidence="13">The sequence shown here is derived from an EMBL/GenBank/DDBJ whole genome shotgun (WGS) entry which is preliminary data.</text>
</comment>
<dbReference type="Proteomes" id="UP001438707">
    <property type="component" value="Unassembled WGS sequence"/>
</dbReference>
<dbReference type="GO" id="GO:0003723">
    <property type="term" value="F:RNA binding"/>
    <property type="evidence" value="ECO:0007669"/>
    <property type="project" value="UniProtKB-KW"/>
</dbReference>
<comment type="subunit">
    <text evidence="3">Monomer.</text>
</comment>
<dbReference type="InterPro" id="IPR018998">
    <property type="entry name" value="EndoU_C"/>
</dbReference>
<evidence type="ECO:0000313" key="14">
    <source>
        <dbReference type="Proteomes" id="UP001438707"/>
    </source>
</evidence>
<dbReference type="EMBL" id="JALJOS010000005">
    <property type="protein sequence ID" value="KAK9838657.1"/>
    <property type="molecule type" value="Genomic_DNA"/>
</dbReference>
<evidence type="ECO:0000256" key="8">
    <source>
        <dbReference type="ARBA" id="ARBA00022884"/>
    </source>
</evidence>
<dbReference type="CDD" id="cd21159">
    <property type="entry name" value="XendoU"/>
    <property type="match status" value="1"/>
</dbReference>
<dbReference type="GO" id="GO:0004521">
    <property type="term" value="F:RNA endonuclease activity"/>
    <property type="evidence" value="ECO:0007669"/>
    <property type="project" value="InterPro"/>
</dbReference>
<evidence type="ECO:0000256" key="1">
    <source>
        <dbReference type="ARBA" id="ARBA00001936"/>
    </source>
</evidence>
<dbReference type="GO" id="GO:0016787">
    <property type="term" value="F:hydrolase activity"/>
    <property type="evidence" value="ECO:0007669"/>
    <property type="project" value="UniProtKB-KW"/>
</dbReference>
<dbReference type="PANTHER" id="PTHR12439:SF11">
    <property type="entry name" value="URIDYLATE-SPECIFIC ENDORIBONUCLEASE"/>
    <property type="match status" value="1"/>
</dbReference>
<feature type="compositionally biased region" description="Low complexity" evidence="11">
    <location>
        <begin position="306"/>
        <end position="345"/>
    </location>
</feature>
<dbReference type="InterPro" id="IPR037227">
    <property type="entry name" value="EndoU-like"/>
</dbReference>
<dbReference type="PANTHER" id="PTHR12439">
    <property type="entry name" value="PLACENTAL PROTEIN 11-RELATED"/>
    <property type="match status" value="1"/>
</dbReference>
<gene>
    <name evidence="13" type="ORF">WJX74_000795</name>
</gene>
<dbReference type="AlphaFoldDB" id="A0AAW1RYI9"/>
<evidence type="ECO:0000256" key="2">
    <source>
        <dbReference type="ARBA" id="ARBA00010168"/>
    </source>
</evidence>
<dbReference type="SUPFAM" id="SSF142877">
    <property type="entry name" value="EndoU-like"/>
    <property type="match status" value="1"/>
</dbReference>
<evidence type="ECO:0000313" key="13">
    <source>
        <dbReference type="EMBL" id="KAK9838657.1"/>
    </source>
</evidence>
<keyword evidence="4" id="KW-0540">Nuclease</keyword>
<dbReference type="PROSITE" id="PS51959">
    <property type="entry name" value="ENDOU"/>
    <property type="match status" value="1"/>
</dbReference>
<keyword evidence="5" id="KW-0479">Metal-binding</keyword>
<evidence type="ECO:0000256" key="5">
    <source>
        <dbReference type="ARBA" id="ARBA00022723"/>
    </source>
</evidence>
<proteinExistence type="inferred from homology"/>
<evidence type="ECO:0000256" key="6">
    <source>
        <dbReference type="ARBA" id="ARBA00022759"/>
    </source>
</evidence>
<organism evidence="13 14">
    <name type="scientific">Apatococcus lobatus</name>
    <dbReference type="NCBI Taxonomy" id="904363"/>
    <lineage>
        <taxon>Eukaryota</taxon>
        <taxon>Viridiplantae</taxon>
        <taxon>Chlorophyta</taxon>
        <taxon>core chlorophytes</taxon>
        <taxon>Trebouxiophyceae</taxon>
        <taxon>Chlorellales</taxon>
        <taxon>Chlorellaceae</taxon>
        <taxon>Apatococcus</taxon>
    </lineage>
</organism>
<dbReference type="InterPro" id="IPR039787">
    <property type="entry name" value="ENDOU"/>
</dbReference>
<protein>
    <recommendedName>
        <fullName evidence="12">EndoU domain-containing protein</fullName>
    </recommendedName>
</protein>
<keyword evidence="8" id="KW-0694">RNA-binding</keyword>
<evidence type="ECO:0000256" key="9">
    <source>
        <dbReference type="ARBA" id="ARBA00023211"/>
    </source>
</evidence>
<keyword evidence="10" id="KW-0456">Lyase</keyword>
<evidence type="ECO:0000256" key="10">
    <source>
        <dbReference type="ARBA" id="ARBA00023239"/>
    </source>
</evidence>
<feature type="compositionally biased region" description="Low complexity" evidence="11">
    <location>
        <begin position="351"/>
        <end position="373"/>
    </location>
</feature>
<keyword evidence="7" id="KW-0378">Hydrolase</keyword>
<evidence type="ECO:0000256" key="4">
    <source>
        <dbReference type="ARBA" id="ARBA00022722"/>
    </source>
</evidence>
<evidence type="ECO:0000256" key="3">
    <source>
        <dbReference type="ARBA" id="ARBA00011245"/>
    </source>
</evidence>